<protein>
    <recommendedName>
        <fullName evidence="12">Sulfite efflux pump SSU1</fullName>
    </recommendedName>
</protein>
<sequence>MLGPTSILSGRHWQERILNFTPAWFMVAMGTGAIQQALVNFPYPITGASYWMRNLGYCFWILDILLFCFFTVMLAVRYITHPTLINKNITEFPSSSYFGAIPIALDTIIIGIVSYYNYRPSAMWVAFGLWWVALALTLLVSIGLLIVQVSGQPQHSITDVAGLWLMTCVPMLVTAATGSTIIQYLGTISTKCSITILIISFLLWSLGTTQIHLIIAVYFWRLVSSKLPPNQLLASGFLPLAPLGQGAYGIQQLSIYLANYLRTQHYAPTQSSPPPLPQGTLDSTAEVIHWLGILLSLFFLAHATFWLVQASSAMISRKPKSFNIGMWGLTFPIASYANAWSYLSRDLRNDGMRGWAATTTVAVVVIWLVLALITTWLGLFKGELFNEPGLEEWIPQEKRDEETETGQSSGQSSSSEQDGSANRRQGREADQA</sequence>
<dbReference type="Pfam" id="PF03595">
    <property type="entry name" value="SLAC1"/>
    <property type="match status" value="1"/>
</dbReference>
<keyword evidence="4" id="KW-1003">Cell membrane</keyword>
<dbReference type="RefSeq" id="XP_007782410.1">
    <property type="nucleotide sequence ID" value="XM_007784220.1"/>
</dbReference>
<feature type="compositionally biased region" description="Low complexity" evidence="8">
    <location>
        <begin position="405"/>
        <end position="420"/>
    </location>
</feature>
<feature type="transmembrane region" description="Helical" evidence="9">
    <location>
        <begin position="355"/>
        <end position="380"/>
    </location>
</feature>
<dbReference type="PANTHER" id="PTHR31686">
    <property type="match status" value="1"/>
</dbReference>
<dbReference type="GO" id="GO:0000319">
    <property type="term" value="F:sulfite transmembrane transporter activity"/>
    <property type="evidence" value="ECO:0007669"/>
    <property type="project" value="TreeGrafter"/>
</dbReference>
<evidence type="ECO:0000313" key="10">
    <source>
        <dbReference type="EMBL" id="EON67093.1"/>
    </source>
</evidence>
<evidence type="ECO:0000256" key="6">
    <source>
        <dbReference type="ARBA" id="ARBA00022989"/>
    </source>
</evidence>
<dbReference type="EMBL" id="JH767585">
    <property type="protein sequence ID" value="EON67093.1"/>
    <property type="molecule type" value="Genomic_DNA"/>
</dbReference>
<feature type="transmembrane region" description="Helical" evidence="9">
    <location>
        <begin position="128"/>
        <end position="149"/>
    </location>
</feature>
<evidence type="ECO:0000256" key="1">
    <source>
        <dbReference type="ARBA" id="ARBA00004651"/>
    </source>
</evidence>
<keyword evidence="3" id="KW-0813">Transport</keyword>
<evidence type="ECO:0000256" key="5">
    <source>
        <dbReference type="ARBA" id="ARBA00022692"/>
    </source>
</evidence>
<evidence type="ECO:0000313" key="11">
    <source>
        <dbReference type="Proteomes" id="UP000016924"/>
    </source>
</evidence>
<feature type="transmembrane region" description="Helical" evidence="9">
    <location>
        <begin position="96"/>
        <end position="116"/>
    </location>
</feature>
<dbReference type="AlphaFoldDB" id="R7YZ42"/>
<dbReference type="PANTHER" id="PTHR31686:SF1">
    <property type="entry name" value="SULFITE EFFLUX PUMP SSU1"/>
    <property type="match status" value="1"/>
</dbReference>
<evidence type="ECO:0000256" key="2">
    <source>
        <dbReference type="ARBA" id="ARBA00008566"/>
    </source>
</evidence>
<proteinExistence type="inferred from homology"/>
<feature type="transmembrane region" description="Helical" evidence="9">
    <location>
        <begin position="55"/>
        <end position="76"/>
    </location>
</feature>
<dbReference type="HOGENOM" id="CLU_030057_6_1_1"/>
<dbReference type="STRING" id="1168221.R7YZ42"/>
<dbReference type="InterPro" id="IPR038665">
    <property type="entry name" value="Voltage-dep_anion_channel_sf"/>
</dbReference>
<evidence type="ECO:0008006" key="12">
    <source>
        <dbReference type="Google" id="ProtNLM"/>
    </source>
</evidence>
<accession>R7YZ42</accession>
<organism evidence="10 11">
    <name type="scientific">Coniosporium apollinis (strain CBS 100218)</name>
    <name type="common">Rock-inhabiting black yeast</name>
    <dbReference type="NCBI Taxonomy" id="1168221"/>
    <lineage>
        <taxon>Eukaryota</taxon>
        <taxon>Fungi</taxon>
        <taxon>Dikarya</taxon>
        <taxon>Ascomycota</taxon>
        <taxon>Pezizomycotina</taxon>
        <taxon>Dothideomycetes</taxon>
        <taxon>Dothideomycetes incertae sedis</taxon>
        <taxon>Coniosporium</taxon>
    </lineage>
</organism>
<comment type="subcellular location">
    <subcellularLocation>
        <location evidence="1">Cell membrane</location>
        <topology evidence="1">Multi-pass membrane protein</topology>
    </subcellularLocation>
</comment>
<evidence type="ECO:0000256" key="9">
    <source>
        <dbReference type="SAM" id="Phobius"/>
    </source>
</evidence>
<keyword evidence="6 9" id="KW-1133">Transmembrane helix</keyword>
<evidence type="ECO:0000256" key="3">
    <source>
        <dbReference type="ARBA" id="ARBA00022448"/>
    </source>
</evidence>
<dbReference type="Proteomes" id="UP000016924">
    <property type="component" value="Unassembled WGS sequence"/>
</dbReference>
<feature type="transmembrane region" description="Helical" evidence="9">
    <location>
        <begin position="287"/>
        <end position="310"/>
    </location>
</feature>
<feature type="transmembrane region" description="Helical" evidence="9">
    <location>
        <begin position="23"/>
        <end position="43"/>
    </location>
</feature>
<dbReference type="GeneID" id="19903657"/>
<dbReference type="InterPro" id="IPR004695">
    <property type="entry name" value="SLAC1/Mae1/Ssu1/TehA"/>
</dbReference>
<keyword evidence="11" id="KW-1185">Reference proteome</keyword>
<dbReference type="Gene3D" id="1.50.10.150">
    <property type="entry name" value="Voltage-dependent anion channel"/>
    <property type="match status" value="1"/>
</dbReference>
<evidence type="ECO:0000256" key="7">
    <source>
        <dbReference type="ARBA" id="ARBA00023136"/>
    </source>
</evidence>
<feature type="transmembrane region" description="Helical" evidence="9">
    <location>
        <begin position="322"/>
        <end position="343"/>
    </location>
</feature>
<dbReference type="OrthoDB" id="1099at2759"/>
<evidence type="ECO:0000256" key="4">
    <source>
        <dbReference type="ARBA" id="ARBA00022475"/>
    </source>
</evidence>
<name>R7YZ42_CONA1</name>
<feature type="region of interest" description="Disordered" evidence="8">
    <location>
        <begin position="392"/>
        <end position="432"/>
    </location>
</feature>
<reference evidence="11" key="1">
    <citation type="submission" date="2012-06" db="EMBL/GenBank/DDBJ databases">
        <title>The genome sequence of Coniosporium apollinis CBS 100218.</title>
        <authorList>
            <consortium name="The Broad Institute Genome Sequencing Platform"/>
            <person name="Cuomo C."/>
            <person name="Gorbushina A."/>
            <person name="Noack S."/>
            <person name="Walker B."/>
            <person name="Young S.K."/>
            <person name="Zeng Q."/>
            <person name="Gargeya S."/>
            <person name="Fitzgerald M."/>
            <person name="Haas B."/>
            <person name="Abouelleil A."/>
            <person name="Alvarado L."/>
            <person name="Arachchi H.M."/>
            <person name="Berlin A.M."/>
            <person name="Chapman S.B."/>
            <person name="Goldberg J."/>
            <person name="Griggs A."/>
            <person name="Gujja S."/>
            <person name="Hansen M."/>
            <person name="Howarth C."/>
            <person name="Imamovic A."/>
            <person name="Larimer J."/>
            <person name="McCowan C."/>
            <person name="Montmayeur A."/>
            <person name="Murphy C."/>
            <person name="Neiman D."/>
            <person name="Pearson M."/>
            <person name="Priest M."/>
            <person name="Roberts A."/>
            <person name="Saif S."/>
            <person name="Shea T."/>
            <person name="Sisk P."/>
            <person name="Sykes S."/>
            <person name="Wortman J."/>
            <person name="Nusbaum C."/>
            <person name="Birren B."/>
        </authorList>
    </citation>
    <scope>NUCLEOTIDE SEQUENCE [LARGE SCALE GENOMIC DNA]</scope>
    <source>
        <strain evidence="11">CBS 100218</strain>
    </source>
</reference>
<feature type="transmembrane region" description="Helical" evidence="9">
    <location>
        <begin position="161"/>
        <end position="182"/>
    </location>
</feature>
<evidence type="ECO:0000256" key="8">
    <source>
        <dbReference type="SAM" id="MobiDB-lite"/>
    </source>
</evidence>
<keyword evidence="5 9" id="KW-0812">Transmembrane</keyword>
<feature type="transmembrane region" description="Helical" evidence="9">
    <location>
        <begin position="194"/>
        <end position="220"/>
    </location>
</feature>
<keyword evidence="7 9" id="KW-0472">Membrane</keyword>
<gene>
    <name evidence="10" type="ORF">W97_06346</name>
</gene>
<dbReference type="InterPro" id="IPR051629">
    <property type="entry name" value="Sulfite_efflux_TDT"/>
</dbReference>
<comment type="similarity">
    <text evidence="2">Belongs to the tellurite-resistance/dicarboxylate transporter (TDT) family.</text>
</comment>
<dbReference type="GO" id="GO:0005886">
    <property type="term" value="C:plasma membrane"/>
    <property type="evidence" value="ECO:0007669"/>
    <property type="project" value="UniProtKB-SubCell"/>
</dbReference>
<dbReference type="eggNOG" id="ENOG502QT02">
    <property type="taxonomic scope" value="Eukaryota"/>
</dbReference>